<sequence length="322" mass="35836">MTCEVWGVFGLETQSSCCCDTLCRSWWGLPTAGRVLAVSVPRDAWPCLPTGMEGGIPRPEMASGHQTLQTSVLCPRQKHHTAFCGQWDLVCDNAWKVHVAKFSLLVGLIFGYLITGCIADWFGRRPVLLFSIIFILIFGLTVALSVNVTMFSTLRFFEGFCLAGVTLTLYALRIELCPPGKRFMITMVASLVATAGQLLMPGLAALCRDWQVLQAFIICPFLLMLLYWSIFPESLRWLMATHQFESAKKLILHFTQKNRMNPESDIKGVMPGEHVFPSPPRPHQARGTRQPPLQNRESSHNMPLVPVRALPGSGPVQGSHLL</sequence>
<dbReference type="PROSITE" id="PS00216">
    <property type="entry name" value="SUGAR_TRANSPORT_1"/>
    <property type="match status" value="1"/>
</dbReference>
<reference evidence="9" key="1">
    <citation type="submission" date="2025-08" db="UniProtKB">
        <authorList>
            <consortium name="RefSeq"/>
        </authorList>
    </citation>
    <scope>IDENTIFICATION</scope>
    <source>
        <tissue evidence="9">Blood</tissue>
    </source>
</reference>
<feature type="transmembrane region" description="Helical" evidence="6">
    <location>
        <begin position="212"/>
        <end position="231"/>
    </location>
</feature>
<dbReference type="InterPro" id="IPR036259">
    <property type="entry name" value="MFS_trans_sf"/>
</dbReference>
<evidence type="ECO:0000256" key="2">
    <source>
        <dbReference type="ARBA" id="ARBA00022692"/>
    </source>
</evidence>
<dbReference type="Gene3D" id="1.20.1250.20">
    <property type="entry name" value="MFS general substrate transporter like domains"/>
    <property type="match status" value="1"/>
</dbReference>
<dbReference type="InterPro" id="IPR020846">
    <property type="entry name" value="MFS_dom"/>
</dbReference>
<dbReference type="OrthoDB" id="6884957at2759"/>
<evidence type="ECO:0000256" key="4">
    <source>
        <dbReference type="ARBA" id="ARBA00023136"/>
    </source>
</evidence>
<name>A0A6P3GNG6_BISBB</name>
<dbReference type="PROSITE" id="PS50850">
    <property type="entry name" value="MFS"/>
    <property type="match status" value="1"/>
</dbReference>
<dbReference type="Pfam" id="PF00083">
    <property type="entry name" value="Sugar_tr"/>
    <property type="match status" value="1"/>
</dbReference>
<feature type="region of interest" description="Disordered" evidence="5">
    <location>
        <begin position="262"/>
        <end position="322"/>
    </location>
</feature>
<dbReference type="PANTHER" id="PTHR24064">
    <property type="entry name" value="SOLUTE CARRIER FAMILY 22 MEMBER"/>
    <property type="match status" value="1"/>
</dbReference>
<protein>
    <submittedName>
        <fullName evidence="9">Solute carrier family 22 member 23-like isoform X1</fullName>
    </submittedName>
</protein>
<keyword evidence="8" id="KW-1185">Reference proteome</keyword>
<organism evidence="8 9">
    <name type="scientific">Bison bison bison</name>
    <name type="common">North American plains bison</name>
    <dbReference type="NCBI Taxonomy" id="43346"/>
    <lineage>
        <taxon>Eukaryota</taxon>
        <taxon>Metazoa</taxon>
        <taxon>Chordata</taxon>
        <taxon>Craniata</taxon>
        <taxon>Vertebrata</taxon>
        <taxon>Euteleostomi</taxon>
        <taxon>Mammalia</taxon>
        <taxon>Eutheria</taxon>
        <taxon>Laurasiatheria</taxon>
        <taxon>Artiodactyla</taxon>
        <taxon>Ruminantia</taxon>
        <taxon>Pecora</taxon>
        <taxon>Bovidae</taxon>
        <taxon>Bovinae</taxon>
        <taxon>Bison</taxon>
    </lineage>
</organism>
<dbReference type="GO" id="GO:0022857">
    <property type="term" value="F:transmembrane transporter activity"/>
    <property type="evidence" value="ECO:0007669"/>
    <property type="project" value="InterPro"/>
</dbReference>
<feature type="domain" description="Major facilitator superfamily (MFS) profile" evidence="7">
    <location>
        <begin position="55"/>
        <end position="322"/>
    </location>
</feature>
<dbReference type="InterPro" id="IPR005829">
    <property type="entry name" value="Sugar_transporter_CS"/>
</dbReference>
<evidence type="ECO:0000256" key="6">
    <source>
        <dbReference type="SAM" id="Phobius"/>
    </source>
</evidence>
<comment type="subcellular location">
    <subcellularLocation>
        <location evidence="1">Endomembrane system</location>
        <topology evidence="1">Multi-pass membrane protein</topology>
    </subcellularLocation>
</comment>
<dbReference type="SUPFAM" id="SSF103473">
    <property type="entry name" value="MFS general substrate transporter"/>
    <property type="match status" value="1"/>
</dbReference>
<keyword evidence="3 6" id="KW-1133">Transmembrane helix</keyword>
<dbReference type="RefSeq" id="XP_010831046.1">
    <property type="nucleotide sequence ID" value="XM_010832744.1"/>
</dbReference>
<dbReference type="GeneID" id="104983314"/>
<evidence type="ECO:0000313" key="9">
    <source>
        <dbReference type="RefSeq" id="XP_010831046.1"/>
    </source>
</evidence>
<feature type="transmembrane region" description="Helical" evidence="6">
    <location>
        <begin position="184"/>
        <end position="206"/>
    </location>
</feature>
<evidence type="ECO:0000256" key="1">
    <source>
        <dbReference type="ARBA" id="ARBA00004127"/>
    </source>
</evidence>
<proteinExistence type="predicted"/>
<dbReference type="InterPro" id="IPR005828">
    <property type="entry name" value="MFS_sugar_transport-like"/>
</dbReference>
<dbReference type="Proteomes" id="UP000515208">
    <property type="component" value="Unplaced"/>
</dbReference>
<dbReference type="GO" id="GO:0012505">
    <property type="term" value="C:endomembrane system"/>
    <property type="evidence" value="ECO:0007669"/>
    <property type="project" value="UniProtKB-SubCell"/>
</dbReference>
<evidence type="ECO:0000259" key="7">
    <source>
        <dbReference type="PROSITE" id="PS50850"/>
    </source>
</evidence>
<dbReference type="GO" id="GO:0016020">
    <property type="term" value="C:membrane"/>
    <property type="evidence" value="ECO:0007669"/>
    <property type="project" value="InterPro"/>
</dbReference>
<feature type="transmembrane region" description="Helical" evidence="6">
    <location>
        <begin position="154"/>
        <end position="172"/>
    </location>
</feature>
<dbReference type="AlphaFoldDB" id="A0A6P3GNG6"/>
<keyword evidence="2 6" id="KW-0812">Transmembrane</keyword>
<gene>
    <name evidence="9" type="primary">LOC104983314</name>
</gene>
<dbReference type="KEGG" id="bbis:104983314"/>
<keyword evidence="4 6" id="KW-0472">Membrane</keyword>
<evidence type="ECO:0000256" key="3">
    <source>
        <dbReference type="ARBA" id="ARBA00022989"/>
    </source>
</evidence>
<evidence type="ECO:0000256" key="5">
    <source>
        <dbReference type="SAM" id="MobiDB-lite"/>
    </source>
</evidence>
<accession>A0A6P3GNG6</accession>
<evidence type="ECO:0000313" key="8">
    <source>
        <dbReference type="Proteomes" id="UP000515208"/>
    </source>
</evidence>
<feature type="transmembrane region" description="Helical" evidence="6">
    <location>
        <begin position="102"/>
        <end position="122"/>
    </location>
</feature>
<feature type="transmembrane region" description="Helical" evidence="6">
    <location>
        <begin position="127"/>
        <end position="148"/>
    </location>
</feature>